<feature type="domain" description="Rad21/Rec8-like protein N-terminal" evidence="4">
    <location>
        <begin position="11"/>
        <end position="114"/>
    </location>
</feature>
<dbReference type="PANTHER" id="PTHR12585:SF51">
    <property type="entry name" value="MEIOTIC RECOMBINATION PROTEIN REC8"/>
    <property type="match status" value="1"/>
</dbReference>
<name>J7R584_HUIN7</name>
<dbReference type="CDD" id="cd21790">
    <property type="entry name" value="Rad21_Rec8_M_ScRec8p-like"/>
    <property type="match status" value="1"/>
</dbReference>
<organism evidence="5 6">
    <name type="scientific">Huiozyma naganishii (strain ATCC MYA-139 / BCRC 22969 / CBS 8797 / KCTC 17520 / NBRC 10181 / NCYC 3082 / Yp74L-3)</name>
    <name type="common">Yeast</name>
    <name type="synonym">Kazachstania naganishii</name>
    <dbReference type="NCBI Taxonomy" id="1071383"/>
    <lineage>
        <taxon>Eukaryota</taxon>
        <taxon>Fungi</taxon>
        <taxon>Dikarya</taxon>
        <taxon>Ascomycota</taxon>
        <taxon>Saccharomycotina</taxon>
        <taxon>Saccharomycetes</taxon>
        <taxon>Saccharomycetales</taxon>
        <taxon>Saccharomycetaceae</taxon>
        <taxon>Huiozyma</taxon>
    </lineage>
</organism>
<dbReference type="GO" id="GO:0005634">
    <property type="term" value="C:nucleus"/>
    <property type="evidence" value="ECO:0007669"/>
    <property type="project" value="UniProtKB-SubCell"/>
</dbReference>
<dbReference type="Pfam" id="PF04825">
    <property type="entry name" value="Rad21_Rec8_N"/>
    <property type="match status" value="1"/>
</dbReference>
<dbReference type="EMBL" id="HE978317">
    <property type="protein sequence ID" value="CCK69985.1"/>
    <property type="molecule type" value="Genomic_DNA"/>
</dbReference>
<dbReference type="GO" id="GO:0007062">
    <property type="term" value="P:sister chromatid cohesion"/>
    <property type="evidence" value="ECO:0007669"/>
    <property type="project" value="InterPro"/>
</dbReference>
<dbReference type="RefSeq" id="XP_022464231.1">
    <property type="nucleotide sequence ID" value="XM_022607657.1"/>
</dbReference>
<dbReference type="AlphaFoldDB" id="J7R584"/>
<accession>J7R584</accession>
<dbReference type="OrthoDB" id="5427633at2759"/>
<evidence type="ECO:0000256" key="3">
    <source>
        <dbReference type="SAM" id="MobiDB-lite"/>
    </source>
</evidence>
<evidence type="ECO:0000256" key="2">
    <source>
        <dbReference type="ARBA" id="ARBA00023242"/>
    </source>
</evidence>
<proteinExistence type="predicted"/>
<gene>
    <name evidence="5" type="primary">KNAG0D02350</name>
    <name evidence="5" type="ordered locus">KNAG_0D02350</name>
</gene>
<dbReference type="HOGENOM" id="CLU_399675_0_0_1"/>
<evidence type="ECO:0000256" key="1">
    <source>
        <dbReference type="ARBA" id="ARBA00004123"/>
    </source>
</evidence>
<dbReference type="OMA" id="YGVTICY"/>
<dbReference type="InterPro" id="IPR039781">
    <property type="entry name" value="Rad21/Rec8-like"/>
</dbReference>
<keyword evidence="6" id="KW-1185">Reference proteome</keyword>
<dbReference type="GO" id="GO:0006302">
    <property type="term" value="P:double-strand break repair"/>
    <property type="evidence" value="ECO:0007669"/>
    <property type="project" value="TreeGrafter"/>
</dbReference>
<dbReference type="GO" id="GO:0003682">
    <property type="term" value="F:chromatin binding"/>
    <property type="evidence" value="ECO:0007669"/>
    <property type="project" value="TreeGrafter"/>
</dbReference>
<feature type="region of interest" description="Disordered" evidence="3">
    <location>
        <begin position="505"/>
        <end position="570"/>
    </location>
</feature>
<reference evidence="5 6" key="1">
    <citation type="journal article" date="2011" name="Proc. Natl. Acad. Sci. U.S.A.">
        <title>Evolutionary erosion of yeast sex chromosomes by mating-type switching accidents.</title>
        <authorList>
            <person name="Gordon J.L."/>
            <person name="Armisen D."/>
            <person name="Proux-Wera E."/>
            <person name="Oheigeartaigh S.S."/>
            <person name="Byrne K.P."/>
            <person name="Wolfe K.H."/>
        </authorList>
    </citation>
    <scope>NUCLEOTIDE SEQUENCE [LARGE SCALE GENOMIC DNA]</scope>
    <source>
        <strain evidence="6">ATCC MYA-139 / BCRC 22969 / CBS 8797 / CCRC 22969 / KCTC 17520 / NBRC 10181 / NCYC 3082</strain>
    </source>
</reference>
<dbReference type="InterPro" id="IPR006910">
    <property type="entry name" value="Rad21_Rec8_N"/>
</dbReference>
<feature type="region of interest" description="Disordered" evidence="3">
    <location>
        <begin position="290"/>
        <end position="325"/>
    </location>
</feature>
<sequence length="663" mass="74141">MEAQGLGVKDEGITTVWLLSMIGNVHSIKDGRAKPKMDGLEKKSGAITKRDILRVCIPRTCKAIQTNDNGLSLRNVSSLLYGIALCYGKKTEYVLNDLTVLLTQLQRSKFAAAALPKIAIAKHSMQGKQNLEGQVINLNSKKIFLQDDPNFDVAFVNNFQENATTAGGDGTKGLSIRERDYMAEVTNTENTTRGFHQGFNLNRPHTLDDIPIDMDFNLDIGDVVSQHGTKIIATPESRNAGSDLLDLHYGSRRLSIDLANVDAEDRLNFSHERDHVLDFDLEAVDQDVDQEHEHNESQDQQQKANTEAGPRGSISRGNNNGSFPVIKVRNDDRISLSTETLRNNHENYLERMELRKRKSTGLTSEDRTWRKMLKLDNSHPLLHKCWNFIFSEQLYPFQQQYREGLSNSIEGGRRHVPSDSITTNSLRSWEQGRKLEKLNSRNDIFFGMDGTTHHSDSDGNQDDLLLNLEQIDEDLEVGVNHRPDEGSEGIEDLMALNLNLPPSSYGGHLTRNGTTSSNTSNDDTGTIDILNWTANGPKFGNTGTSQKDDGQRSSSKLDSSKSRPNTMNQATRRFYEYISEKAVDIDKDGTQPSTQFRKKLFFEDAIPKTVIDAEMAEPVAVSKRIAAAAFMSLLNLASNDFVELETVQTDLDVVQGSDLLIYM</sequence>
<dbReference type="STRING" id="1071383.J7R584"/>
<dbReference type="PANTHER" id="PTHR12585">
    <property type="entry name" value="SCC1 / RAD21 FAMILY MEMBER"/>
    <property type="match status" value="1"/>
</dbReference>
<dbReference type="KEGG" id="kng:KNAG_0D02350"/>
<dbReference type="GeneID" id="34525674"/>
<comment type="subcellular location">
    <subcellularLocation>
        <location evidence="1">Nucleus</location>
    </subcellularLocation>
</comment>
<feature type="compositionally biased region" description="Low complexity" evidence="3">
    <location>
        <begin position="512"/>
        <end position="529"/>
    </location>
</feature>
<reference evidence="6" key="2">
    <citation type="submission" date="2012-08" db="EMBL/GenBank/DDBJ databases">
        <title>Genome sequence of Kazachstania naganishii.</title>
        <authorList>
            <person name="Gordon J.L."/>
            <person name="Armisen D."/>
            <person name="Proux-Wera E."/>
            <person name="OhEigeartaigh S.S."/>
            <person name="Byrne K.P."/>
            <person name="Wolfe K.H."/>
        </authorList>
    </citation>
    <scope>NUCLEOTIDE SEQUENCE [LARGE SCALE GENOMIC DNA]</scope>
    <source>
        <strain evidence="6">ATCC MYA-139 / BCRC 22969 / CBS 8797 / CCRC 22969 / KCTC 17520 / NBRC 10181 / NCYC 3082</strain>
    </source>
</reference>
<evidence type="ECO:0000313" key="5">
    <source>
        <dbReference type="EMBL" id="CCK69985.1"/>
    </source>
</evidence>
<evidence type="ECO:0000259" key="4">
    <source>
        <dbReference type="Pfam" id="PF04825"/>
    </source>
</evidence>
<evidence type="ECO:0000313" key="6">
    <source>
        <dbReference type="Proteomes" id="UP000006310"/>
    </source>
</evidence>
<protein>
    <recommendedName>
        <fullName evidence="4">Rad21/Rec8-like protein N-terminal domain-containing protein</fullName>
    </recommendedName>
</protein>
<dbReference type="eggNOG" id="ENOG502QWJ1">
    <property type="taxonomic scope" value="Eukaryota"/>
</dbReference>
<dbReference type="Proteomes" id="UP000006310">
    <property type="component" value="Chromosome 4"/>
</dbReference>
<keyword evidence="2" id="KW-0539">Nucleus</keyword>
<dbReference type="GO" id="GO:0008278">
    <property type="term" value="C:cohesin complex"/>
    <property type="evidence" value="ECO:0007669"/>
    <property type="project" value="InterPro"/>
</dbReference>